<dbReference type="eggNOG" id="KOG1635">
    <property type="taxonomic scope" value="Eukaryota"/>
</dbReference>
<dbReference type="PANTHER" id="PTHR43774:SF1">
    <property type="entry name" value="PEPTIDE METHIONINE SULFOXIDE REDUCTASE MSRA 2"/>
    <property type="match status" value="1"/>
</dbReference>
<dbReference type="GO" id="GO:0008113">
    <property type="term" value="F:peptide-methionine (S)-S-oxide reductase activity"/>
    <property type="evidence" value="ECO:0007669"/>
    <property type="project" value="UniProtKB-EC"/>
</dbReference>
<dbReference type="VEuPathDB" id="FungiDB:AMAG_10925"/>
<dbReference type="Pfam" id="PF01625">
    <property type="entry name" value="PMSR"/>
    <property type="match status" value="1"/>
</dbReference>
<dbReference type="GO" id="GO:0034599">
    <property type="term" value="P:cellular response to oxidative stress"/>
    <property type="evidence" value="ECO:0007669"/>
    <property type="project" value="UniProtKB-ARBA"/>
</dbReference>
<evidence type="ECO:0000256" key="5">
    <source>
        <dbReference type="ARBA" id="ARBA00047806"/>
    </source>
</evidence>
<dbReference type="OrthoDB" id="77405at2759"/>
<dbReference type="FunFam" id="3.30.1060.10:FF:000006">
    <property type="entry name" value="Peptide methionine sulfoxide reductase"/>
    <property type="match status" value="1"/>
</dbReference>
<reference evidence="8 9" key="1">
    <citation type="submission" date="2009-11" db="EMBL/GenBank/DDBJ databases">
        <title>Annotation of Allomyces macrogynus ATCC 38327.</title>
        <authorList>
            <consortium name="The Broad Institute Genome Sequencing Platform"/>
            <person name="Russ C."/>
            <person name="Cuomo C."/>
            <person name="Burger G."/>
            <person name="Gray M.W."/>
            <person name="Holland P.W.H."/>
            <person name="King N."/>
            <person name="Lang F.B.F."/>
            <person name="Roger A.J."/>
            <person name="Ruiz-Trillo I."/>
            <person name="Young S.K."/>
            <person name="Zeng Q."/>
            <person name="Gargeya S."/>
            <person name="Fitzgerald M."/>
            <person name="Haas B."/>
            <person name="Abouelleil A."/>
            <person name="Alvarado L."/>
            <person name="Arachchi H.M."/>
            <person name="Berlin A."/>
            <person name="Chapman S.B."/>
            <person name="Gearin G."/>
            <person name="Goldberg J."/>
            <person name="Griggs A."/>
            <person name="Gujja S."/>
            <person name="Hansen M."/>
            <person name="Heiman D."/>
            <person name="Howarth C."/>
            <person name="Larimer J."/>
            <person name="Lui A."/>
            <person name="MacDonald P.J.P."/>
            <person name="McCowen C."/>
            <person name="Montmayeur A."/>
            <person name="Murphy C."/>
            <person name="Neiman D."/>
            <person name="Pearson M."/>
            <person name="Priest M."/>
            <person name="Roberts A."/>
            <person name="Saif S."/>
            <person name="Shea T."/>
            <person name="Sisk P."/>
            <person name="Stolte C."/>
            <person name="Sykes S."/>
            <person name="Wortman J."/>
            <person name="Nusbaum C."/>
            <person name="Birren B."/>
        </authorList>
    </citation>
    <scope>NUCLEOTIDE SEQUENCE [LARGE SCALE GENOMIC DNA]</scope>
    <source>
        <strain evidence="8 9">ATCC 38327</strain>
    </source>
</reference>
<dbReference type="HAMAP" id="MF_01401">
    <property type="entry name" value="MsrA"/>
    <property type="match status" value="1"/>
</dbReference>
<evidence type="ECO:0000259" key="7">
    <source>
        <dbReference type="Pfam" id="PF01625"/>
    </source>
</evidence>
<dbReference type="Proteomes" id="UP000054350">
    <property type="component" value="Unassembled WGS sequence"/>
</dbReference>
<evidence type="ECO:0000256" key="3">
    <source>
        <dbReference type="ARBA" id="ARBA00023002"/>
    </source>
</evidence>
<keyword evidence="3" id="KW-0560">Oxidoreductase</keyword>
<evidence type="ECO:0000256" key="1">
    <source>
        <dbReference type="ARBA" id="ARBA00005591"/>
    </source>
</evidence>
<dbReference type="AlphaFoldDB" id="A0A0L0SRY9"/>
<evidence type="ECO:0000313" key="9">
    <source>
        <dbReference type="Proteomes" id="UP000054350"/>
    </source>
</evidence>
<dbReference type="EC" id="1.8.4.11" evidence="2"/>
<evidence type="ECO:0000256" key="6">
    <source>
        <dbReference type="ARBA" id="ARBA00048782"/>
    </source>
</evidence>
<dbReference type="SUPFAM" id="SSF55068">
    <property type="entry name" value="Peptide methionine sulfoxide reductase"/>
    <property type="match status" value="1"/>
</dbReference>
<dbReference type="OMA" id="LFWESHD"/>
<evidence type="ECO:0000256" key="4">
    <source>
        <dbReference type="ARBA" id="ARBA00030643"/>
    </source>
</evidence>
<name>A0A0L0SRY9_ALLM3</name>
<dbReference type="PANTHER" id="PTHR43774">
    <property type="entry name" value="PEPTIDE METHIONINE SULFOXIDE REDUCTASE"/>
    <property type="match status" value="1"/>
</dbReference>
<comment type="catalytic activity">
    <reaction evidence="5">
        <text>L-methionyl-[protein] + [thioredoxin]-disulfide + H2O = L-methionyl-(S)-S-oxide-[protein] + [thioredoxin]-dithiol</text>
        <dbReference type="Rhea" id="RHEA:14217"/>
        <dbReference type="Rhea" id="RHEA-COMP:10698"/>
        <dbReference type="Rhea" id="RHEA-COMP:10700"/>
        <dbReference type="Rhea" id="RHEA-COMP:12313"/>
        <dbReference type="Rhea" id="RHEA-COMP:12315"/>
        <dbReference type="ChEBI" id="CHEBI:15377"/>
        <dbReference type="ChEBI" id="CHEBI:16044"/>
        <dbReference type="ChEBI" id="CHEBI:29950"/>
        <dbReference type="ChEBI" id="CHEBI:44120"/>
        <dbReference type="ChEBI" id="CHEBI:50058"/>
        <dbReference type="EC" id="1.8.4.11"/>
    </reaction>
</comment>
<evidence type="ECO:0000256" key="2">
    <source>
        <dbReference type="ARBA" id="ARBA00012502"/>
    </source>
</evidence>
<reference evidence="9" key="2">
    <citation type="submission" date="2009-11" db="EMBL/GenBank/DDBJ databases">
        <title>The Genome Sequence of Allomyces macrogynus strain ATCC 38327.</title>
        <authorList>
            <consortium name="The Broad Institute Genome Sequencing Platform"/>
            <person name="Russ C."/>
            <person name="Cuomo C."/>
            <person name="Shea T."/>
            <person name="Young S.K."/>
            <person name="Zeng Q."/>
            <person name="Koehrsen M."/>
            <person name="Haas B."/>
            <person name="Borodovsky M."/>
            <person name="Guigo R."/>
            <person name="Alvarado L."/>
            <person name="Berlin A."/>
            <person name="Borenstein D."/>
            <person name="Chen Z."/>
            <person name="Engels R."/>
            <person name="Freedman E."/>
            <person name="Gellesch M."/>
            <person name="Goldberg J."/>
            <person name="Griggs A."/>
            <person name="Gujja S."/>
            <person name="Heiman D."/>
            <person name="Hepburn T."/>
            <person name="Howarth C."/>
            <person name="Jen D."/>
            <person name="Larson L."/>
            <person name="Lewis B."/>
            <person name="Mehta T."/>
            <person name="Park D."/>
            <person name="Pearson M."/>
            <person name="Roberts A."/>
            <person name="Saif S."/>
            <person name="Shenoy N."/>
            <person name="Sisk P."/>
            <person name="Stolte C."/>
            <person name="Sykes S."/>
            <person name="Walk T."/>
            <person name="White J."/>
            <person name="Yandava C."/>
            <person name="Burger G."/>
            <person name="Gray M.W."/>
            <person name="Holland P.W.H."/>
            <person name="King N."/>
            <person name="Lang F.B.F."/>
            <person name="Roger A.J."/>
            <person name="Ruiz-Trillo I."/>
            <person name="Lander E."/>
            <person name="Nusbaum C."/>
        </authorList>
    </citation>
    <scope>NUCLEOTIDE SEQUENCE [LARGE SCALE GENOMIC DNA]</scope>
    <source>
        <strain evidence="9">ATCC 38327</strain>
    </source>
</reference>
<evidence type="ECO:0000313" key="8">
    <source>
        <dbReference type="EMBL" id="KNE65282.1"/>
    </source>
</evidence>
<accession>A0A0L0SRY9</accession>
<dbReference type="Gene3D" id="3.30.1060.10">
    <property type="entry name" value="Peptide methionine sulphoxide reductase MsrA"/>
    <property type="match status" value="1"/>
</dbReference>
<keyword evidence="9" id="KW-1185">Reference proteome</keyword>
<dbReference type="InterPro" id="IPR036509">
    <property type="entry name" value="Met_Sox_Rdtase_MsrA_sf"/>
</dbReference>
<dbReference type="NCBIfam" id="TIGR00401">
    <property type="entry name" value="msrA"/>
    <property type="match status" value="1"/>
</dbReference>
<protein>
    <recommendedName>
        <fullName evidence="2">peptide-methionine (S)-S-oxide reductase</fullName>
        <ecNumber evidence="2">1.8.4.11</ecNumber>
    </recommendedName>
    <alternativeName>
        <fullName evidence="4">Peptide-methionine (S)-S-oxide reductase</fullName>
    </alternativeName>
</protein>
<dbReference type="STRING" id="578462.A0A0L0SRY9"/>
<proteinExistence type="inferred from homology"/>
<sequence length="230" mass="25574">MGPLDVPDPSPPTSIPSSINTLSPVMFASTAARRLSLLTTRLFSTTTMTSNASTTTNTTTTNSEFATFAAGCFWGVQHLFDKHYKTKGLLASEVGYANGLASATNPTYKQVCTGTTNHAEAVRLQFDPTKVSYDELVTFFFRIHDPTTVNRQGPDVGTQYRSGIYYYSPAQKATAEAVKQRVQKYFPKPIATEVTPIDQFYTAEDYHQKYLVKNPDGYECPSHFVREFKD</sequence>
<feature type="domain" description="Peptide methionine sulphoxide reductase MsrA" evidence="7">
    <location>
        <begin position="66"/>
        <end position="220"/>
    </location>
</feature>
<dbReference type="EMBL" id="GG745347">
    <property type="protein sequence ID" value="KNE65282.1"/>
    <property type="molecule type" value="Genomic_DNA"/>
</dbReference>
<dbReference type="InterPro" id="IPR002569">
    <property type="entry name" value="Met_Sox_Rdtase_MsrA_dom"/>
</dbReference>
<organism evidence="8 9">
    <name type="scientific">Allomyces macrogynus (strain ATCC 38327)</name>
    <name type="common">Allomyces javanicus var. macrogynus</name>
    <dbReference type="NCBI Taxonomy" id="578462"/>
    <lineage>
        <taxon>Eukaryota</taxon>
        <taxon>Fungi</taxon>
        <taxon>Fungi incertae sedis</taxon>
        <taxon>Blastocladiomycota</taxon>
        <taxon>Blastocladiomycetes</taxon>
        <taxon>Blastocladiales</taxon>
        <taxon>Blastocladiaceae</taxon>
        <taxon>Allomyces</taxon>
    </lineage>
</organism>
<gene>
    <name evidence="8" type="ORF">AMAG_10925</name>
</gene>
<comment type="catalytic activity">
    <reaction evidence="6">
        <text>[thioredoxin]-disulfide + L-methionine + H2O = L-methionine (S)-S-oxide + [thioredoxin]-dithiol</text>
        <dbReference type="Rhea" id="RHEA:19993"/>
        <dbReference type="Rhea" id="RHEA-COMP:10698"/>
        <dbReference type="Rhea" id="RHEA-COMP:10700"/>
        <dbReference type="ChEBI" id="CHEBI:15377"/>
        <dbReference type="ChEBI" id="CHEBI:29950"/>
        <dbReference type="ChEBI" id="CHEBI:50058"/>
        <dbReference type="ChEBI" id="CHEBI:57844"/>
        <dbReference type="ChEBI" id="CHEBI:58772"/>
        <dbReference type="EC" id="1.8.4.11"/>
    </reaction>
</comment>
<comment type="similarity">
    <text evidence="1">Belongs to the MsrA Met sulfoxide reductase family.</text>
</comment>